<comment type="caution">
    <text evidence="2">The sequence shown here is derived from an EMBL/GenBank/DDBJ whole genome shotgun (WGS) entry which is preliminary data.</text>
</comment>
<reference evidence="3" key="1">
    <citation type="submission" date="2024-07" db="EMBL/GenBank/DDBJ databases">
        <title>Two chromosome-level genome assemblies of Korean endemic species Abeliophyllum distichum and Forsythia ovata (Oleaceae).</title>
        <authorList>
            <person name="Jang H."/>
        </authorList>
    </citation>
    <scope>NUCLEOTIDE SEQUENCE [LARGE SCALE GENOMIC DNA]</scope>
</reference>
<proteinExistence type="predicted"/>
<dbReference type="EMBL" id="JBFOLJ010000008">
    <property type="protein sequence ID" value="KAL2516155.1"/>
    <property type="molecule type" value="Genomic_DNA"/>
</dbReference>
<gene>
    <name evidence="2" type="ORF">Fot_30126</name>
</gene>
<evidence type="ECO:0000256" key="1">
    <source>
        <dbReference type="SAM" id="MobiDB-lite"/>
    </source>
</evidence>
<dbReference type="Proteomes" id="UP001604277">
    <property type="component" value="Unassembled WGS sequence"/>
</dbReference>
<keyword evidence="3" id="KW-1185">Reference proteome</keyword>
<protein>
    <submittedName>
        <fullName evidence="2">Uncharacterized protein</fullName>
    </submittedName>
</protein>
<organism evidence="2 3">
    <name type="scientific">Forsythia ovata</name>
    <dbReference type="NCBI Taxonomy" id="205694"/>
    <lineage>
        <taxon>Eukaryota</taxon>
        <taxon>Viridiplantae</taxon>
        <taxon>Streptophyta</taxon>
        <taxon>Embryophyta</taxon>
        <taxon>Tracheophyta</taxon>
        <taxon>Spermatophyta</taxon>
        <taxon>Magnoliopsida</taxon>
        <taxon>eudicotyledons</taxon>
        <taxon>Gunneridae</taxon>
        <taxon>Pentapetalae</taxon>
        <taxon>asterids</taxon>
        <taxon>lamiids</taxon>
        <taxon>Lamiales</taxon>
        <taxon>Oleaceae</taxon>
        <taxon>Forsythieae</taxon>
        <taxon>Forsythia</taxon>
    </lineage>
</organism>
<feature type="region of interest" description="Disordered" evidence="1">
    <location>
        <begin position="164"/>
        <end position="224"/>
    </location>
</feature>
<name>A0ABD1TUP2_9LAMI</name>
<evidence type="ECO:0000313" key="2">
    <source>
        <dbReference type="EMBL" id="KAL2516155.1"/>
    </source>
</evidence>
<feature type="region of interest" description="Disordered" evidence="1">
    <location>
        <begin position="40"/>
        <end position="81"/>
    </location>
</feature>
<evidence type="ECO:0000313" key="3">
    <source>
        <dbReference type="Proteomes" id="UP001604277"/>
    </source>
</evidence>
<accession>A0ABD1TUP2</accession>
<dbReference type="AlphaFoldDB" id="A0ABD1TUP2"/>
<feature type="compositionally biased region" description="Polar residues" evidence="1">
    <location>
        <begin position="60"/>
        <end position="71"/>
    </location>
</feature>
<sequence length="224" mass="24212">MEKFYLKGAKKDCLAEMRKKQKGAVPRSRNDFANLVRDLEQDGSSSCKKGEADVRKVGGPSSSGLETSLANSIEGVPESPSQTALKVTETDAKLASSLPVTTSEEVPKEGLEPVLESVPVIPVVLEKSSGVLPSSALEPAVRELQNRVEDCDEGAPFILVGKNKNRQVKQKGKFHEQSQQQTKTKMKRSSAGMNFIEQSEADDQHHSGVSEQMAETKASGKVES</sequence>